<dbReference type="Gene3D" id="3.10.620.30">
    <property type="match status" value="1"/>
</dbReference>
<accession>A0A7W3SVK3</accession>
<evidence type="ECO:0000259" key="3">
    <source>
        <dbReference type="SMART" id="SM00460"/>
    </source>
</evidence>
<dbReference type="InterPro" id="IPR052557">
    <property type="entry name" value="CAP/Cytokinesis_protein"/>
</dbReference>
<dbReference type="PROSITE" id="PS51257">
    <property type="entry name" value="PROKAR_LIPOPROTEIN"/>
    <property type="match status" value="1"/>
</dbReference>
<feature type="region of interest" description="Disordered" evidence="1">
    <location>
        <begin position="47"/>
        <end position="74"/>
    </location>
</feature>
<dbReference type="Proteomes" id="UP000567067">
    <property type="component" value="Unassembled WGS sequence"/>
</dbReference>
<evidence type="ECO:0000313" key="5">
    <source>
        <dbReference type="Proteomes" id="UP000567067"/>
    </source>
</evidence>
<dbReference type="InterPro" id="IPR038765">
    <property type="entry name" value="Papain-like_cys_pep_sf"/>
</dbReference>
<keyword evidence="2" id="KW-0472">Membrane</keyword>
<feature type="compositionally biased region" description="Acidic residues" evidence="1">
    <location>
        <begin position="60"/>
        <end position="69"/>
    </location>
</feature>
<reference evidence="4 5" key="1">
    <citation type="submission" date="2020-08" db="EMBL/GenBank/DDBJ databases">
        <title>Genomic Encyclopedia of Type Strains, Phase III (KMG-III): the genomes of soil and plant-associated and newly described type strains.</title>
        <authorList>
            <person name="Whitman W."/>
        </authorList>
    </citation>
    <scope>NUCLEOTIDE SEQUENCE [LARGE SCALE GENOMIC DNA]</scope>
    <source>
        <strain evidence="4 5">CECT 8693</strain>
    </source>
</reference>
<dbReference type="PANTHER" id="PTHR46333">
    <property type="entry name" value="CYTOKINESIS PROTEIN 3"/>
    <property type="match status" value="1"/>
</dbReference>
<evidence type="ECO:0000313" key="4">
    <source>
        <dbReference type="EMBL" id="MBA9086938.1"/>
    </source>
</evidence>
<dbReference type="GO" id="GO:0008233">
    <property type="term" value="F:peptidase activity"/>
    <property type="evidence" value="ECO:0007669"/>
    <property type="project" value="UniProtKB-KW"/>
</dbReference>
<organism evidence="4 5">
    <name type="scientific">Fontibacillus solani</name>
    <dbReference type="NCBI Taxonomy" id="1572857"/>
    <lineage>
        <taxon>Bacteria</taxon>
        <taxon>Bacillati</taxon>
        <taxon>Bacillota</taxon>
        <taxon>Bacilli</taxon>
        <taxon>Bacillales</taxon>
        <taxon>Paenibacillaceae</taxon>
        <taxon>Fontibacillus</taxon>
    </lineage>
</organism>
<dbReference type="SMART" id="SM00460">
    <property type="entry name" value="TGc"/>
    <property type="match status" value="1"/>
</dbReference>
<proteinExistence type="predicted"/>
<protein>
    <submittedName>
        <fullName evidence="4">Transglutaminase-like putative cysteine protease</fullName>
    </submittedName>
</protein>
<gene>
    <name evidence="4" type="ORF">FHR92_003418</name>
</gene>
<feature type="transmembrane region" description="Helical" evidence="2">
    <location>
        <begin position="12"/>
        <end position="33"/>
    </location>
</feature>
<dbReference type="SUPFAM" id="SSF54001">
    <property type="entry name" value="Cysteine proteinases"/>
    <property type="match status" value="1"/>
</dbReference>
<dbReference type="GO" id="GO:0006508">
    <property type="term" value="P:proteolysis"/>
    <property type="evidence" value="ECO:0007669"/>
    <property type="project" value="UniProtKB-KW"/>
</dbReference>
<dbReference type="InterPro" id="IPR002931">
    <property type="entry name" value="Transglutaminase-like"/>
</dbReference>
<sequence length="436" mass="49806">MMHTGVKFIYKVVIPLLMCSFLLTGCFWIDMLAEYRQNLVNAQLEERARENTSASKIEDSTADSTDDSISETSEEKLTIADIKKKYDPDITDSNKKDMQPVPDPVILEEVPLNADSALEEYLARFLIHGQKRISLQAFPEAQNAEGLYDTLQKVMYQNPLIIGLDTYWYNSLTKTLVITYQDSQSTMTGKQQKTVTEARLIIDSIIQEEMTDEERRQAIYDYLEQNATYDDEAYDNSVLHNYKYVDSEYDDAFSTYGVIVEKLGVCMSYAYSYKMLADIAGIDSIIVTGTLDDVPHAWNKVKIGDEWLNIDSTNGANNSGVPYFLYNSSDGMATNLGYIEDEDYWLDEELYQFTGSTSKYDYYVVHDLEVKSLSEYRAKLSKGLQSGASTVSLRLLADMDEDEMLDVISEVYNEVAPELLEIGEYYEIENYVVFHQ</sequence>
<evidence type="ECO:0000256" key="1">
    <source>
        <dbReference type="SAM" id="MobiDB-lite"/>
    </source>
</evidence>
<keyword evidence="2" id="KW-1133">Transmembrane helix</keyword>
<dbReference type="AlphaFoldDB" id="A0A7W3SVK3"/>
<keyword evidence="4" id="KW-0645">Protease</keyword>
<comment type="caution">
    <text evidence="4">The sequence shown here is derived from an EMBL/GenBank/DDBJ whole genome shotgun (WGS) entry which is preliminary data.</text>
</comment>
<dbReference type="PANTHER" id="PTHR46333:SF2">
    <property type="entry name" value="CYTOKINESIS PROTEIN 3"/>
    <property type="match status" value="1"/>
</dbReference>
<feature type="domain" description="Transglutaminase-like" evidence="3">
    <location>
        <begin position="258"/>
        <end position="314"/>
    </location>
</feature>
<dbReference type="Pfam" id="PF01841">
    <property type="entry name" value="Transglut_core"/>
    <property type="match status" value="1"/>
</dbReference>
<name>A0A7W3SVK3_9BACL</name>
<keyword evidence="2" id="KW-0812">Transmembrane</keyword>
<evidence type="ECO:0000256" key="2">
    <source>
        <dbReference type="SAM" id="Phobius"/>
    </source>
</evidence>
<dbReference type="GO" id="GO:0005737">
    <property type="term" value="C:cytoplasm"/>
    <property type="evidence" value="ECO:0007669"/>
    <property type="project" value="TreeGrafter"/>
</dbReference>
<keyword evidence="4" id="KW-0378">Hydrolase</keyword>
<dbReference type="EMBL" id="JACJIP010000024">
    <property type="protein sequence ID" value="MBA9086938.1"/>
    <property type="molecule type" value="Genomic_DNA"/>
</dbReference>
<keyword evidence="5" id="KW-1185">Reference proteome</keyword>